<dbReference type="EMBL" id="JABFTP020000021">
    <property type="protein sequence ID" value="KAL3267820.1"/>
    <property type="molecule type" value="Genomic_DNA"/>
</dbReference>
<gene>
    <name evidence="2" type="ORF">HHI36_006953</name>
</gene>
<proteinExistence type="predicted"/>
<comment type="caution">
    <text evidence="2">The sequence shown here is derived from an EMBL/GenBank/DDBJ whole genome shotgun (WGS) entry which is preliminary data.</text>
</comment>
<protein>
    <submittedName>
        <fullName evidence="2">Uncharacterized protein</fullName>
    </submittedName>
</protein>
<accession>A0ABD2MN50</accession>
<dbReference type="Proteomes" id="UP001516400">
    <property type="component" value="Unassembled WGS sequence"/>
</dbReference>
<sequence length="115" mass="12471">MKIGNNIRVCFPPPEFWHPQRYGFCASEISLFQFHDLALARAATPLPPLPPPCSIGGSLPHHEPPPTSRLPPSQPLQFAGSQRCYSVFDSIIPGNGNDILALSGKPGRLLFLADA</sequence>
<name>A0ABD2MN50_9CUCU</name>
<evidence type="ECO:0000256" key="1">
    <source>
        <dbReference type="SAM" id="MobiDB-lite"/>
    </source>
</evidence>
<keyword evidence="3" id="KW-1185">Reference proteome</keyword>
<organism evidence="2 3">
    <name type="scientific">Cryptolaemus montrouzieri</name>
    <dbReference type="NCBI Taxonomy" id="559131"/>
    <lineage>
        <taxon>Eukaryota</taxon>
        <taxon>Metazoa</taxon>
        <taxon>Ecdysozoa</taxon>
        <taxon>Arthropoda</taxon>
        <taxon>Hexapoda</taxon>
        <taxon>Insecta</taxon>
        <taxon>Pterygota</taxon>
        <taxon>Neoptera</taxon>
        <taxon>Endopterygota</taxon>
        <taxon>Coleoptera</taxon>
        <taxon>Polyphaga</taxon>
        <taxon>Cucujiformia</taxon>
        <taxon>Coccinelloidea</taxon>
        <taxon>Coccinellidae</taxon>
        <taxon>Scymninae</taxon>
        <taxon>Scymnini</taxon>
        <taxon>Cryptolaemus</taxon>
    </lineage>
</organism>
<evidence type="ECO:0000313" key="3">
    <source>
        <dbReference type="Proteomes" id="UP001516400"/>
    </source>
</evidence>
<feature type="region of interest" description="Disordered" evidence="1">
    <location>
        <begin position="51"/>
        <end position="73"/>
    </location>
</feature>
<dbReference type="AlphaFoldDB" id="A0ABD2MN50"/>
<reference evidence="2 3" key="1">
    <citation type="journal article" date="2021" name="BMC Biol.">
        <title>Horizontally acquired antibacterial genes associated with adaptive radiation of ladybird beetles.</title>
        <authorList>
            <person name="Li H.S."/>
            <person name="Tang X.F."/>
            <person name="Huang Y.H."/>
            <person name="Xu Z.Y."/>
            <person name="Chen M.L."/>
            <person name="Du X.Y."/>
            <person name="Qiu B.Y."/>
            <person name="Chen P.T."/>
            <person name="Zhang W."/>
            <person name="Slipinski A."/>
            <person name="Escalona H.E."/>
            <person name="Waterhouse R.M."/>
            <person name="Zwick A."/>
            <person name="Pang H."/>
        </authorList>
    </citation>
    <scope>NUCLEOTIDE SEQUENCE [LARGE SCALE GENOMIC DNA]</scope>
    <source>
        <strain evidence="2">SYSU2018</strain>
    </source>
</reference>
<evidence type="ECO:0000313" key="2">
    <source>
        <dbReference type="EMBL" id="KAL3267820.1"/>
    </source>
</evidence>